<dbReference type="Pfam" id="PF00656">
    <property type="entry name" value="Peptidase_C14"/>
    <property type="match status" value="1"/>
</dbReference>
<dbReference type="Proteomes" id="UP000218287">
    <property type="component" value="Plasmid Plasmid2 dna"/>
</dbReference>
<reference evidence="3 4" key="1">
    <citation type="submission" date="2017-06" db="EMBL/GenBank/DDBJ databases">
        <title>Genome sequencing of cyanobaciteial culture collection at National Institute for Environmental Studies (NIES).</title>
        <authorList>
            <person name="Hirose Y."/>
            <person name="Shimura Y."/>
            <person name="Fujisawa T."/>
            <person name="Nakamura Y."/>
            <person name="Kawachi M."/>
        </authorList>
    </citation>
    <scope>NUCLEOTIDE SEQUENCE [LARGE SCALE GENOMIC DNA]</scope>
    <source>
        <strain evidence="3 4">NIES-21</strain>
        <plasmid evidence="4">Plasmid2 dna</plasmid>
    </source>
</reference>
<sequence>MMVSNSPEVGIRNLYALLVGIDNYPQPIKSLKGCVNDITAIETYLKNQIAGEWKLREPRILTNEQATRQAIIDSFQNYLCQAGSNDIALFYYSGHGGQEKAPEEFWHLEPDRLDETLVCYDSRTPGNHDLADKELRYLLVQVAKKNPRVIVILDSCHSGSGTRNIPQGVRLAPEDTRDRALSSFIFAEDATFKNFLLTSSEVNKKKTGLDLPKGRHILLAACRDEQYAKEYQGDDGKTRGAFSYFFLKSLEQTNGSLSYLDLARNIEALVKGKFQDQVPQLEATNPEDLKESFLGGAIPERPFYFTLSYSTRPNEQGWEIDGGVLQGIPKPVSADETTLLAIFPVGSTSEQLRQVSNASQARVTQALTQKSKVEIIQGQEGLDKNKSYWAVVTSLPLAPLKVYIQENLAEETGIILAKKALEEANSGQKSLYVKQVKNLTDADFNLLVRNGQYWITQDERPVVAPISQPPGYSKDAAKVAIQALEAIARWRNILNLKSPQSSEIKTKDVEMKINIIGYEGKDGEIKLDRESDKSLTTSSELRLEYKYEDGEWKKPVIQVKLLNHSNHKLYANVIDLAEDYSVAVPFFDERSSVVLLAQTAEGAGIVAGFDDISLSIPDEFLEQGITEYKDIFKLIVSKTDFNASLLEQEGLKPPMRGTRGAESESSLDRLMDRVYSRNAVRAGRKYDDWIAKEMAVTIVKPQDAEQLQPGKGAKLLNGLIEVQPHPSLQAQVTLTTISQTTRDIGNLIAPPILWDEQGVIESFQFTTSRGSNLGLSAVELFAVNDVNLVTKNTPLTLLVNQALESGEYLLPVSYDGEFFLPLGAGVKKGKQIEIKLERLPQPTTSSRSLDGSIKIFFKKLRSQKLGNSYEYPILAAAKVREQDNKIEVIYNKDSKEVKNLVASAQKIVLYIHGIIGDTASIVGSVQQAKLEVNGQLHPLQEFYDLILTFDYENLSTTIEENARSLKQRLEAVGLGANHGKELHIVAHSMGGLVSRWFIEQEGGNQIVQHLVMLGTPNAGSPWPAVQDMAFALLGWGLNQIPEMVWPAKVVADLAAKSLKFVEANDNALDQMQPDSEFFQAIANNPDPKVPYTIIAGDRSLPTLQSQDRLKRLMAKLFTPAINKVVDGLVFGGEPNDIAVYLASIKSVSGDRTPSPKVLPNVACDHLTYFSTKAGLKALADALHP</sequence>
<dbReference type="InterPro" id="IPR029030">
    <property type="entry name" value="Caspase-like_dom_sf"/>
</dbReference>
<feature type="domain" description="DUF7379" evidence="2">
    <location>
        <begin position="908"/>
        <end position="1079"/>
    </location>
</feature>
<dbReference type="PANTHER" id="PTHR48104:SF30">
    <property type="entry name" value="METACASPASE-1"/>
    <property type="match status" value="1"/>
</dbReference>
<evidence type="ECO:0000259" key="1">
    <source>
        <dbReference type="Pfam" id="PF00656"/>
    </source>
</evidence>
<dbReference type="InterPro" id="IPR011600">
    <property type="entry name" value="Pept_C14_caspase"/>
</dbReference>
<dbReference type="InterPro" id="IPR029058">
    <property type="entry name" value="AB_hydrolase_fold"/>
</dbReference>
<evidence type="ECO:0000313" key="4">
    <source>
        <dbReference type="Proteomes" id="UP000218287"/>
    </source>
</evidence>
<accession>A0A1Z4GSE6</accession>
<organism evidence="3 4">
    <name type="scientific">Anabaenopsis circularis NIES-21</name>
    <dbReference type="NCBI Taxonomy" id="1085406"/>
    <lineage>
        <taxon>Bacteria</taxon>
        <taxon>Bacillati</taxon>
        <taxon>Cyanobacteriota</taxon>
        <taxon>Cyanophyceae</taxon>
        <taxon>Nostocales</taxon>
        <taxon>Nodulariaceae</taxon>
        <taxon>Anabaenopsis</taxon>
    </lineage>
</organism>
<dbReference type="Gene3D" id="3.40.50.1460">
    <property type="match status" value="1"/>
</dbReference>
<evidence type="ECO:0000259" key="2">
    <source>
        <dbReference type="Pfam" id="PF24096"/>
    </source>
</evidence>
<dbReference type="SUPFAM" id="SSF53474">
    <property type="entry name" value="alpha/beta-Hydrolases"/>
    <property type="match status" value="1"/>
</dbReference>
<evidence type="ECO:0000313" key="3">
    <source>
        <dbReference type="EMBL" id="BAY20216.1"/>
    </source>
</evidence>
<dbReference type="InterPro" id="IPR050452">
    <property type="entry name" value="Metacaspase"/>
</dbReference>
<name>A0A1Z4GSE6_9CYAN</name>
<keyword evidence="4" id="KW-1185">Reference proteome</keyword>
<dbReference type="AlphaFoldDB" id="A0A1Z4GSE6"/>
<proteinExistence type="predicted"/>
<dbReference type="GO" id="GO:0004197">
    <property type="term" value="F:cysteine-type endopeptidase activity"/>
    <property type="evidence" value="ECO:0007669"/>
    <property type="project" value="InterPro"/>
</dbReference>
<dbReference type="PANTHER" id="PTHR48104">
    <property type="entry name" value="METACASPASE-4"/>
    <property type="match status" value="1"/>
</dbReference>
<keyword evidence="3" id="KW-0614">Plasmid</keyword>
<feature type="domain" description="Peptidase C14 caspase" evidence="1">
    <location>
        <begin position="15"/>
        <end position="287"/>
    </location>
</feature>
<dbReference type="GO" id="GO:0006508">
    <property type="term" value="P:proteolysis"/>
    <property type="evidence" value="ECO:0007669"/>
    <property type="project" value="InterPro"/>
</dbReference>
<protein>
    <submittedName>
        <fullName evidence="3">Peptidase C14 caspase catalytic subunit p20</fullName>
    </submittedName>
</protein>
<dbReference type="Pfam" id="PF24096">
    <property type="entry name" value="DUF7379"/>
    <property type="match status" value="1"/>
</dbReference>
<dbReference type="SUPFAM" id="SSF52129">
    <property type="entry name" value="Caspase-like"/>
    <property type="match status" value="1"/>
</dbReference>
<dbReference type="EMBL" id="AP018176">
    <property type="protein sequence ID" value="BAY20216.1"/>
    <property type="molecule type" value="Genomic_DNA"/>
</dbReference>
<dbReference type="InterPro" id="IPR055803">
    <property type="entry name" value="DUF7379"/>
</dbReference>
<gene>
    <name evidence="3" type="ORF">NIES21_60860</name>
</gene>
<geneLocation type="plasmid" evidence="4">
    <name>Plasmid2 dna</name>
</geneLocation>
<dbReference type="Gene3D" id="3.40.50.1820">
    <property type="entry name" value="alpha/beta hydrolase"/>
    <property type="match status" value="1"/>
</dbReference>
<dbReference type="GO" id="GO:0005737">
    <property type="term" value="C:cytoplasm"/>
    <property type="evidence" value="ECO:0007669"/>
    <property type="project" value="TreeGrafter"/>
</dbReference>